<reference evidence="5 6" key="1">
    <citation type="submission" date="2015-04" db="EMBL/GenBank/DDBJ databases">
        <title>Draft Genome Sequence of the Novel Agar-Digesting Marine Bacterium Q1.</title>
        <authorList>
            <person name="Li Y."/>
            <person name="Li D."/>
            <person name="Chen G."/>
            <person name="Du Z."/>
        </authorList>
    </citation>
    <scope>NUCLEOTIDE SEQUENCE [LARGE SCALE GENOMIC DNA]</scope>
    <source>
        <strain evidence="5 6">Q1</strain>
    </source>
</reference>
<evidence type="ECO:0000256" key="2">
    <source>
        <dbReference type="PIRSR" id="PIRSR018249-2"/>
    </source>
</evidence>
<gene>
    <name evidence="5" type="ORF">XM47_04800</name>
</gene>
<protein>
    <submittedName>
        <fullName evidence="5">Uncharacterized protein</fullName>
    </submittedName>
</protein>
<keyword evidence="6" id="KW-1185">Reference proteome</keyword>
<feature type="binding site" evidence="1">
    <location>
        <position position="24"/>
    </location>
    <ligand>
        <name>Zn(2+)</name>
        <dbReference type="ChEBI" id="CHEBI:29105"/>
    </ligand>
</feature>
<comment type="caution">
    <text evidence="5">The sequence shown here is derived from an EMBL/GenBank/DDBJ whole genome shotgun (WGS) entry which is preliminary data.</text>
</comment>
<accession>A0A0J8GU89</accession>
<dbReference type="GO" id="GO:0008168">
    <property type="term" value="F:methyltransferase activity"/>
    <property type="evidence" value="ECO:0007669"/>
    <property type="project" value="InterPro"/>
</dbReference>
<evidence type="ECO:0000259" key="3">
    <source>
        <dbReference type="Pfam" id="PF13649"/>
    </source>
</evidence>
<dbReference type="InterPro" id="IPR029063">
    <property type="entry name" value="SAM-dependent_MTases_sf"/>
</dbReference>
<proteinExistence type="predicted"/>
<keyword evidence="2" id="KW-0949">S-adenosyl-L-methionine</keyword>
<dbReference type="InterPro" id="IPR041698">
    <property type="entry name" value="Methyltransf_25"/>
</dbReference>
<feature type="binding site" evidence="2">
    <location>
        <begin position="95"/>
        <end position="96"/>
    </location>
    <ligand>
        <name>S-adenosyl-L-methionine</name>
        <dbReference type="ChEBI" id="CHEBI:59789"/>
    </ligand>
</feature>
<keyword evidence="1" id="KW-0479">Metal-binding</keyword>
<feature type="binding site" evidence="2">
    <location>
        <position position="66"/>
    </location>
    <ligand>
        <name>S-adenosyl-L-methionine</name>
        <dbReference type="ChEBI" id="CHEBI:59789"/>
    </ligand>
</feature>
<dbReference type="AlphaFoldDB" id="A0A0J8GU89"/>
<dbReference type="PIRSF" id="PIRSF018249">
    <property type="entry name" value="MyrA_prd"/>
    <property type="match status" value="1"/>
</dbReference>
<keyword evidence="1" id="KW-0862">Zinc</keyword>
<dbReference type="InterPro" id="IPR048647">
    <property type="entry name" value="RlmA_N"/>
</dbReference>
<dbReference type="CDD" id="cd02440">
    <property type="entry name" value="AdoMet_MTases"/>
    <property type="match status" value="1"/>
</dbReference>
<evidence type="ECO:0000313" key="5">
    <source>
        <dbReference type="EMBL" id="KMT66330.1"/>
    </source>
</evidence>
<dbReference type="GO" id="GO:0046872">
    <property type="term" value="F:metal ion binding"/>
    <property type="evidence" value="ECO:0007669"/>
    <property type="project" value="UniProtKB-KW"/>
</dbReference>
<evidence type="ECO:0000259" key="4">
    <source>
        <dbReference type="Pfam" id="PF21302"/>
    </source>
</evidence>
<feature type="domain" description="23S rRNA (guanine(745)-N(1))-methyltransferase N-terminal" evidence="4">
    <location>
        <begin position="3"/>
        <end position="45"/>
    </location>
</feature>
<dbReference type="InterPro" id="IPR050508">
    <property type="entry name" value="Methyltransf_Superfamily"/>
</dbReference>
<dbReference type="Proteomes" id="UP000037600">
    <property type="component" value="Unassembled WGS sequence"/>
</dbReference>
<evidence type="ECO:0000256" key="1">
    <source>
        <dbReference type="PIRSR" id="PIRSR018249-1"/>
    </source>
</evidence>
<sequence length="274" mass="30927">MLNCPIDGLILECDNNSLKCAHGHSYDKAKQGYINLLTVQNKRSKSPGDSKEMVAARQSFLASNIYKPISEKINQVALSHTETLATNILDAGCGEGYYLTQLEQAAKKEELETNLLGLDISKFAIQAAAKKSKNIQWLVASNRQIPIADQSLDLILCIFGFPVFSEFKQKLTTNGKILLVESAENHLIELRELIYPEIKPYQQNNYQEALDLGLTWGKSDTLSYQVELNKEQLAELLIMTPHIHRANREKLEQVKKLDKLALTINVNFRLLQIK</sequence>
<feature type="domain" description="Methyltransferase" evidence="3">
    <location>
        <begin position="88"/>
        <end position="166"/>
    </location>
</feature>
<dbReference type="SUPFAM" id="SSF53335">
    <property type="entry name" value="S-adenosyl-L-methionine-dependent methyltransferases"/>
    <property type="match status" value="1"/>
</dbReference>
<dbReference type="STRING" id="1513271.XM47_04800"/>
<dbReference type="Pfam" id="PF21302">
    <property type="entry name" value="Zn_ribbon_RlmA"/>
    <property type="match status" value="1"/>
</dbReference>
<dbReference type="Pfam" id="PF13649">
    <property type="entry name" value="Methyltransf_25"/>
    <property type="match status" value="1"/>
</dbReference>
<name>A0A0J8GU89_9ALTE</name>
<dbReference type="EMBL" id="LAZL01000005">
    <property type="protein sequence ID" value="KMT66330.1"/>
    <property type="molecule type" value="Genomic_DNA"/>
</dbReference>
<dbReference type="InterPro" id="IPR016718">
    <property type="entry name" value="rRNA_m1G-MeTrfase_A_prd"/>
</dbReference>
<dbReference type="PANTHER" id="PTHR42912">
    <property type="entry name" value="METHYLTRANSFERASE"/>
    <property type="match status" value="1"/>
</dbReference>
<evidence type="ECO:0000313" key="6">
    <source>
        <dbReference type="Proteomes" id="UP000037600"/>
    </source>
</evidence>
<organism evidence="5 6">
    <name type="scientific">Catenovulum maritimum</name>
    <dbReference type="NCBI Taxonomy" id="1513271"/>
    <lineage>
        <taxon>Bacteria</taxon>
        <taxon>Pseudomonadati</taxon>
        <taxon>Pseudomonadota</taxon>
        <taxon>Gammaproteobacteria</taxon>
        <taxon>Alteromonadales</taxon>
        <taxon>Alteromonadaceae</taxon>
        <taxon>Catenovulum</taxon>
    </lineage>
</organism>
<feature type="binding site" evidence="2">
    <location>
        <position position="186"/>
    </location>
    <ligand>
        <name>S-adenosyl-L-methionine</name>
        <dbReference type="ChEBI" id="CHEBI:59789"/>
    </ligand>
</feature>
<feature type="binding site" evidence="1">
    <location>
        <position position="20"/>
    </location>
    <ligand>
        <name>Zn(2+)</name>
        <dbReference type="ChEBI" id="CHEBI:29105"/>
    </ligand>
</feature>
<dbReference type="Gene3D" id="3.40.50.150">
    <property type="entry name" value="Vaccinia Virus protein VP39"/>
    <property type="match status" value="1"/>
</dbReference>
<dbReference type="PATRIC" id="fig|1513271.3.peg.995"/>
<dbReference type="PANTHER" id="PTHR42912:SF45">
    <property type="entry name" value="23S RRNA (GUANINE(745)-N(1))-METHYLTRANSFERASE"/>
    <property type="match status" value="1"/>
</dbReference>